<keyword evidence="3 7" id="KW-0028">Amino-acid biosynthesis</keyword>
<evidence type="ECO:0000256" key="2">
    <source>
        <dbReference type="ARBA" id="ARBA00009948"/>
    </source>
</evidence>
<proteinExistence type="inferred from homology"/>
<dbReference type="GO" id="GO:0009073">
    <property type="term" value="P:aromatic amino acid family biosynthetic process"/>
    <property type="evidence" value="ECO:0007669"/>
    <property type="project" value="UniProtKB-KW"/>
</dbReference>
<dbReference type="PROSITE" id="PS00885">
    <property type="entry name" value="EPSP_SYNTHASE_2"/>
    <property type="match status" value="1"/>
</dbReference>
<dbReference type="SUPFAM" id="SSF55205">
    <property type="entry name" value="EPT/RTPC-like"/>
    <property type="match status" value="1"/>
</dbReference>
<dbReference type="STRING" id="349095.SAMN05660299_02231"/>
<dbReference type="InterPro" id="IPR023193">
    <property type="entry name" value="EPSP_synthase_CS"/>
</dbReference>
<dbReference type="GO" id="GO:0005737">
    <property type="term" value="C:cytoplasm"/>
    <property type="evidence" value="ECO:0007669"/>
    <property type="project" value="UniProtKB-SubCell"/>
</dbReference>
<dbReference type="UniPathway" id="UPA00053">
    <property type="reaction ID" value="UER00089"/>
</dbReference>
<reference evidence="9 10" key="1">
    <citation type="submission" date="2016-10" db="EMBL/GenBank/DDBJ databases">
        <authorList>
            <person name="de Groot N.N."/>
        </authorList>
    </citation>
    <scope>NUCLEOTIDE SEQUENCE [LARGE SCALE GENOMIC DNA]</scope>
    <source>
        <strain evidence="9 10">DSM 16981</strain>
    </source>
</reference>
<feature type="active site" description="Proton acceptor" evidence="7">
    <location>
        <position position="308"/>
    </location>
</feature>
<dbReference type="InterPro" id="IPR013792">
    <property type="entry name" value="RNA3'P_cycl/enolpyr_Trfase_a/b"/>
</dbReference>
<keyword evidence="4 7" id="KW-0808">Transferase</keyword>
<dbReference type="InterPro" id="IPR006264">
    <property type="entry name" value="EPSP_synthase"/>
</dbReference>
<comment type="catalytic activity">
    <reaction evidence="6">
        <text>3-phosphoshikimate + phosphoenolpyruvate = 5-O-(1-carboxyvinyl)-3-phosphoshikimate + phosphate</text>
        <dbReference type="Rhea" id="RHEA:21256"/>
        <dbReference type="ChEBI" id="CHEBI:43474"/>
        <dbReference type="ChEBI" id="CHEBI:57701"/>
        <dbReference type="ChEBI" id="CHEBI:58702"/>
        <dbReference type="ChEBI" id="CHEBI:145989"/>
        <dbReference type="EC" id="2.5.1.19"/>
    </reaction>
    <physiologicalReaction direction="left-to-right" evidence="6">
        <dbReference type="Rhea" id="RHEA:21257"/>
    </physiologicalReaction>
</comment>
<accession>A0A1G9Z5H3</accession>
<name>A0A1G9Z5H3_9FIRM</name>
<feature type="binding site" evidence="7">
    <location>
        <position position="21"/>
    </location>
    <ligand>
        <name>3-phosphoshikimate</name>
        <dbReference type="ChEBI" id="CHEBI:145989"/>
    </ligand>
</feature>
<evidence type="ECO:0000256" key="3">
    <source>
        <dbReference type="ARBA" id="ARBA00022605"/>
    </source>
</evidence>
<dbReference type="CDD" id="cd01556">
    <property type="entry name" value="EPSP_synthase"/>
    <property type="match status" value="1"/>
</dbReference>
<evidence type="ECO:0000256" key="5">
    <source>
        <dbReference type="ARBA" id="ARBA00023141"/>
    </source>
</evidence>
<dbReference type="Proteomes" id="UP000199309">
    <property type="component" value="Unassembled WGS sequence"/>
</dbReference>
<feature type="binding site" evidence="7">
    <location>
        <position position="339"/>
    </location>
    <ligand>
        <name>phosphoenolpyruvate</name>
        <dbReference type="ChEBI" id="CHEBI:58702"/>
    </ligand>
</feature>
<feature type="binding site" evidence="7">
    <location>
        <position position="20"/>
    </location>
    <ligand>
        <name>3-phosphoshikimate</name>
        <dbReference type="ChEBI" id="CHEBI:145989"/>
    </ligand>
</feature>
<comment type="subcellular location">
    <subcellularLocation>
        <location evidence="7">Cytoplasm</location>
    </subcellularLocation>
</comment>
<keyword evidence="10" id="KW-1185">Reference proteome</keyword>
<dbReference type="HAMAP" id="MF_00210">
    <property type="entry name" value="EPSP_synth"/>
    <property type="match status" value="1"/>
</dbReference>
<dbReference type="PANTHER" id="PTHR21090:SF5">
    <property type="entry name" value="PENTAFUNCTIONAL AROM POLYPEPTIDE"/>
    <property type="match status" value="1"/>
</dbReference>
<dbReference type="OrthoDB" id="9809920at2"/>
<dbReference type="Pfam" id="PF00275">
    <property type="entry name" value="EPSP_synthase"/>
    <property type="match status" value="1"/>
</dbReference>
<feature type="binding site" evidence="7">
    <location>
        <position position="381"/>
    </location>
    <ligand>
        <name>phosphoenolpyruvate</name>
        <dbReference type="ChEBI" id="CHEBI:58702"/>
    </ligand>
</feature>
<dbReference type="Gene3D" id="3.65.10.10">
    <property type="entry name" value="Enolpyruvate transferase domain"/>
    <property type="match status" value="2"/>
</dbReference>
<feature type="binding site" evidence="7">
    <location>
        <position position="169"/>
    </location>
    <ligand>
        <name>3-phosphoshikimate</name>
        <dbReference type="ChEBI" id="CHEBI:145989"/>
    </ligand>
</feature>
<evidence type="ECO:0000313" key="10">
    <source>
        <dbReference type="Proteomes" id="UP000199309"/>
    </source>
</evidence>
<evidence type="ECO:0000313" key="9">
    <source>
        <dbReference type="EMBL" id="SDN16001.1"/>
    </source>
</evidence>
<keyword evidence="7" id="KW-0963">Cytoplasm</keyword>
<dbReference type="PANTHER" id="PTHR21090">
    <property type="entry name" value="AROM/DEHYDROQUINATE SYNTHASE"/>
    <property type="match status" value="1"/>
</dbReference>
<feature type="binding site" evidence="7">
    <location>
        <position position="308"/>
    </location>
    <ligand>
        <name>3-phosphoshikimate</name>
        <dbReference type="ChEBI" id="CHEBI:145989"/>
    </ligand>
</feature>
<comment type="function">
    <text evidence="7">Catalyzes the transfer of the enolpyruvyl moiety of phosphoenolpyruvate (PEP) to the 5-hydroxyl of shikimate-3-phosphate (S3P) to produce enolpyruvyl shikimate-3-phosphate and inorganic phosphate.</text>
</comment>
<feature type="binding site" evidence="7">
    <location>
        <position position="124"/>
    </location>
    <ligand>
        <name>phosphoenolpyruvate</name>
        <dbReference type="ChEBI" id="CHEBI:58702"/>
    </ligand>
</feature>
<feature type="binding site" evidence="7">
    <location>
        <position position="195"/>
    </location>
    <ligand>
        <name>3-phosphoshikimate</name>
        <dbReference type="ChEBI" id="CHEBI:145989"/>
    </ligand>
</feature>
<evidence type="ECO:0000256" key="1">
    <source>
        <dbReference type="ARBA" id="ARBA00004811"/>
    </source>
</evidence>
<dbReference type="GO" id="GO:0009423">
    <property type="term" value="P:chorismate biosynthetic process"/>
    <property type="evidence" value="ECO:0007669"/>
    <property type="project" value="UniProtKB-UniRule"/>
</dbReference>
<evidence type="ECO:0000256" key="7">
    <source>
        <dbReference type="HAMAP-Rule" id="MF_00210"/>
    </source>
</evidence>
<protein>
    <recommendedName>
        <fullName evidence="7">3-phosphoshikimate 1-carboxyvinyltransferase</fullName>
        <ecNumber evidence="7">2.5.1.19</ecNumber>
    </recommendedName>
    <alternativeName>
        <fullName evidence="7">5-enolpyruvylshikimate-3-phosphate synthase</fullName>
        <shortName evidence="7">EPSP synthase</shortName>
        <shortName evidence="7">EPSPS</shortName>
    </alternativeName>
</protein>
<dbReference type="EMBL" id="FNHQ01000027">
    <property type="protein sequence ID" value="SDN16001.1"/>
    <property type="molecule type" value="Genomic_DNA"/>
</dbReference>
<evidence type="ECO:0000256" key="6">
    <source>
        <dbReference type="ARBA" id="ARBA00044633"/>
    </source>
</evidence>
<comment type="pathway">
    <text evidence="1 7">Metabolic intermediate biosynthesis; chorismate biosynthesis; chorismate from D-erythrose 4-phosphate and phosphoenolpyruvate: step 6/7.</text>
</comment>
<feature type="binding site" evidence="7">
    <location>
        <position position="169"/>
    </location>
    <ligand>
        <name>phosphoenolpyruvate</name>
        <dbReference type="ChEBI" id="CHEBI:58702"/>
    </ligand>
</feature>
<comment type="subunit">
    <text evidence="7">Monomer.</text>
</comment>
<feature type="binding site" evidence="7">
    <location>
        <position position="25"/>
    </location>
    <ligand>
        <name>3-phosphoshikimate</name>
        <dbReference type="ChEBI" id="CHEBI:145989"/>
    </ligand>
</feature>
<feature type="domain" description="Enolpyruvate transferase" evidence="8">
    <location>
        <begin position="6"/>
        <end position="414"/>
    </location>
</feature>
<dbReference type="NCBIfam" id="TIGR01356">
    <property type="entry name" value="aroA"/>
    <property type="match status" value="1"/>
</dbReference>
<dbReference type="PIRSF" id="PIRSF000505">
    <property type="entry name" value="EPSPS"/>
    <property type="match status" value="1"/>
</dbReference>
<gene>
    <name evidence="7" type="primary">aroA</name>
    <name evidence="9" type="ORF">SAMN05660299_02231</name>
</gene>
<dbReference type="InterPro" id="IPR036968">
    <property type="entry name" value="Enolpyruvate_Tfrase_sf"/>
</dbReference>
<dbReference type="EC" id="2.5.1.19" evidence="7"/>
<organism evidence="9 10">
    <name type="scientific">Megasphaera paucivorans</name>
    <dbReference type="NCBI Taxonomy" id="349095"/>
    <lineage>
        <taxon>Bacteria</taxon>
        <taxon>Bacillati</taxon>
        <taxon>Bacillota</taxon>
        <taxon>Negativicutes</taxon>
        <taxon>Veillonellales</taxon>
        <taxon>Veillonellaceae</taxon>
        <taxon>Megasphaera</taxon>
    </lineage>
</organism>
<dbReference type="RefSeq" id="WP_091651912.1">
    <property type="nucleotide sequence ID" value="NZ_FNHQ01000027.1"/>
</dbReference>
<dbReference type="GO" id="GO:0008652">
    <property type="term" value="P:amino acid biosynthetic process"/>
    <property type="evidence" value="ECO:0007669"/>
    <property type="project" value="UniProtKB-KW"/>
</dbReference>
<comment type="similarity">
    <text evidence="2 7">Belongs to the EPSP synthase family.</text>
</comment>
<dbReference type="AlphaFoldDB" id="A0A1G9Z5H3"/>
<evidence type="ECO:0000256" key="4">
    <source>
        <dbReference type="ARBA" id="ARBA00022679"/>
    </source>
</evidence>
<feature type="binding site" evidence="7">
    <location>
        <position position="20"/>
    </location>
    <ligand>
        <name>phosphoenolpyruvate</name>
        <dbReference type="ChEBI" id="CHEBI:58702"/>
    </ligand>
</feature>
<dbReference type="InterPro" id="IPR001986">
    <property type="entry name" value="Enolpyruvate_Tfrase_dom"/>
</dbReference>
<feature type="binding site" evidence="7">
    <location>
        <position position="167"/>
    </location>
    <ligand>
        <name>3-phosphoshikimate</name>
        <dbReference type="ChEBI" id="CHEBI:145989"/>
    </ligand>
</feature>
<dbReference type="GO" id="GO:0003866">
    <property type="term" value="F:3-phosphoshikimate 1-carboxyvinyltransferase activity"/>
    <property type="evidence" value="ECO:0007669"/>
    <property type="project" value="UniProtKB-UniRule"/>
</dbReference>
<feature type="binding site" evidence="7">
    <location>
        <position position="168"/>
    </location>
    <ligand>
        <name>3-phosphoshikimate</name>
        <dbReference type="ChEBI" id="CHEBI:145989"/>
    </ligand>
</feature>
<keyword evidence="5 7" id="KW-0057">Aromatic amino acid biosynthesis</keyword>
<feature type="binding site" evidence="7">
    <location>
        <position position="335"/>
    </location>
    <ligand>
        <name>3-phosphoshikimate</name>
        <dbReference type="ChEBI" id="CHEBI:145989"/>
    </ligand>
</feature>
<comment type="caution">
    <text evidence="7">Lacks conserved residue(s) required for the propagation of feature annotation.</text>
</comment>
<feature type="binding site" evidence="7">
    <location>
        <position position="96"/>
    </location>
    <ligand>
        <name>phosphoenolpyruvate</name>
        <dbReference type="ChEBI" id="CHEBI:58702"/>
    </ligand>
</feature>
<feature type="binding site" evidence="7">
    <location>
        <position position="407"/>
    </location>
    <ligand>
        <name>phosphoenolpyruvate</name>
        <dbReference type="ChEBI" id="CHEBI:58702"/>
    </ligand>
</feature>
<sequence length="427" mass="46228">MNLVLTPKKLTGTITVPSSKSQGHRELICAALAQGESIVENITASEDIAATCRILRQMGAAIQEIPDGKSNRMKYYVHGGLHKQETPLTVHCGESGSTLRFLIPVGLISGNTVTYIGSGRLAERPLQPYYDVFDKCDVHYERQEKGLPLQVFGGLTPGRYALPGNISSQFFTGLLLALPLIQGDSLLCSTTTLESASYVDMTLACLKKHGIATEKKENGIYFIPGQQHFQAGNYMTEGDYSQAAFWLAAGIIGKKICCQGLQSETCQGDKAIISIIRRMGGSIHTEDSIITTASKLQGMVIDAADCPDLVPILTVLASVSRGITHIIHAGRVRLKECDRLHAMAVELNKLGADVREEPEGLLIRGVDHLRGGRVNAWGDHRIAMSLAIAAQCCNDKVIVEGAECVRKSYPGFWSDYAELGGIIEKEG</sequence>
<evidence type="ECO:0000259" key="8">
    <source>
        <dbReference type="Pfam" id="PF00275"/>
    </source>
</evidence>